<evidence type="ECO:0008006" key="6">
    <source>
        <dbReference type="Google" id="ProtNLM"/>
    </source>
</evidence>
<feature type="transmembrane region" description="Helical" evidence="1">
    <location>
        <begin position="335"/>
        <end position="356"/>
    </location>
</feature>
<dbReference type="eggNOG" id="ENOG502R6J9">
    <property type="taxonomic scope" value="Eukaryota"/>
</dbReference>
<dbReference type="AlphaFoldDB" id="H3AY79"/>
<feature type="transmembrane region" description="Helical" evidence="1">
    <location>
        <begin position="424"/>
        <end position="449"/>
    </location>
</feature>
<keyword evidence="1" id="KW-0812">Transmembrane</keyword>
<dbReference type="GeneTree" id="ENSGT00940000164001"/>
<sequence>VYCWPCLLLQKKSIWSSEGYNNYKSLSWSASLHCSSKEQIQNKVSLKHLEHEETPCEQRHLAILQYNDNVRKSREVFKPLIDISVVLSRQELAFHGHDETADSINQGNYREPFDYFFCHSNEPRAHWQRNSTVFSGLSKTIQNKLIECMAEEIWLHIERLKSAAFFACEVDKTTDISQLSQLSLALCYVDKNRKPQERMSVFVEVQLVMDSVIFKHDYKTKLVSQSYDDTAVMAGELVGLQALIKLKVPQAFFVHCFAHRKRIFFATLNGFPKFFTHSSKQSELLDKIVSRIISLHVAILSEREPLCDVLQEIVDGPDWDGQALGYFGSLTHFQFLFLAFSYCNTFSIVDILYYILQKKAVDVNHCIQQITKTTERIQDLHKEEWSKEVFNDVATAIAGLPQPTHKHRQQHRSFEDNERTYSKLYYEIIGSIIMQLTLMFADIMALHFLELANPSRFPAFSKQFPSGTFTSLANLYDSYFDLDCLKNEFGVIFNDNQFQKCSVCNILHIIIETELCEVLKETLPLLLVGTIPATMVSVERSFSCLKHIKIYLRSTMDQGHFSVLATISIEKELLSFLEKQPTWYGDVITRFASKKDSQLDLLFK</sequence>
<reference evidence="4" key="3">
    <citation type="submission" date="2025-09" db="UniProtKB">
        <authorList>
            <consortium name="Ensembl"/>
        </authorList>
    </citation>
    <scope>IDENTIFICATION</scope>
</reference>
<proteinExistence type="predicted"/>
<dbReference type="Pfam" id="PF05699">
    <property type="entry name" value="Dimer_Tnp_hAT"/>
    <property type="match status" value="1"/>
</dbReference>
<evidence type="ECO:0000313" key="5">
    <source>
        <dbReference type="Proteomes" id="UP000008672"/>
    </source>
</evidence>
<dbReference type="Pfam" id="PF14291">
    <property type="entry name" value="DUF4371"/>
    <property type="match status" value="1"/>
</dbReference>
<dbReference type="InParanoid" id="H3AY79"/>
<feature type="domain" description="DUF4371" evidence="3">
    <location>
        <begin position="68"/>
        <end position="239"/>
    </location>
</feature>
<dbReference type="GO" id="GO:0046983">
    <property type="term" value="F:protein dimerization activity"/>
    <property type="evidence" value="ECO:0007669"/>
    <property type="project" value="InterPro"/>
</dbReference>
<accession>H3AY79</accession>
<dbReference type="InterPro" id="IPR008906">
    <property type="entry name" value="HATC_C_dom"/>
</dbReference>
<name>H3AY79_LATCH</name>
<dbReference type="InterPro" id="IPR025398">
    <property type="entry name" value="DUF4371"/>
</dbReference>
<evidence type="ECO:0000256" key="1">
    <source>
        <dbReference type="SAM" id="Phobius"/>
    </source>
</evidence>
<feature type="domain" description="HAT C-terminal dimerisation" evidence="2">
    <location>
        <begin position="530"/>
        <end position="573"/>
    </location>
</feature>
<dbReference type="Proteomes" id="UP000008672">
    <property type="component" value="Unassembled WGS sequence"/>
</dbReference>
<dbReference type="Ensembl" id="ENSLACT00000014701.1">
    <property type="protein sequence ID" value="ENSLACP00000014600.1"/>
    <property type="gene ID" value="ENSLACG00000012850.1"/>
</dbReference>
<evidence type="ECO:0000259" key="2">
    <source>
        <dbReference type="Pfam" id="PF05699"/>
    </source>
</evidence>
<dbReference type="STRING" id="7897.ENSLACP00000014600"/>
<evidence type="ECO:0000313" key="4">
    <source>
        <dbReference type="Ensembl" id="ENSLACP00000014600.1"/>
    </source>
</evidence>
<reference evidence="5" key="1">
    <citation type="submission" date="2011-08" db="EMBL/GenBank/DDBJ databases">
        <title>The draft genome of Latimeria chalumnae.</title>
        <authorList>
            <person name="Di Palma F."/>
            <person name="Alfoldi J."/>
            <person name="Johnson J."/>
            <person name="Berlin A."/>
            <person name="Gnerre S."/>
            <person name="Jaffe D."/>
            <person name="MacCallum I."/>
            <person name="Young S."/>
            <person name="Walker B.J."/>
            <person name="Lander E."/>
            <person name="Lindblad-Toh K."/>
        </authorList>
    </citation>
    <scope>NUCLEOTIDE SEQUENCE [LARGE SCALE GENOMIC DNA]</scope>
    <source>
        <strain evidence="5">Wild caught</strain>
    </source>
</reference>
<dbReference type="PANTHER" id="PTHR45749:SF28">
    <property type="entry name" value="ZINC FINGER MYM-TYPE PROTEIN 1-LIKE-RELATED"/>
    <property type="match status" value="1"/>
</dbReference>
<protein>
    <recommendedName>
        <fullName evidence="6">DUF4371 domain-containing protein</fullName>
    </recommendedName>
</protein>
<dbReference type="HOGENOM" id="CLU_006175_4_2_1"/>
<keyword evidence="5" id="KW-1185">Reference proteome</keyword>
<reference evidence="4" key="2">
    <citation type="submission" date="2025-08" db="UniProtKB">
        <authorList>
            <consortium name="Ensembl"/>
        </authorList>
    </citation>
    <scope>IDENTIFICATION</scope>
</reference>
<dbReference type="PANTHER" id="PTHR45749">
    <property type="match status" value="1"/>
</dbReference>
<dbReference type="EMBL" id="AFYH01135187">
    <property type="status" value="NOT_ANNOTATED_CDS"/>
    <property type="molecule type" value="Genomic_DNA"/>
</dbReference>
<keyword evidence="1" id="KW-1133">Transmembrane helix</keyword>
<organism evidence="4 5">
    <name type="scientific">Latimeria chalumnae</name>
    <name type="common">Coelacanth</name>
    <dbReference type="NCBI Taxonomy" id="7897"/>
    <lineage>
        <taxon>Eukaryota</taxon>
        <taxon>Metazoa</taxon>
        <taxon>Chordata</taxon>
        <taxon>Craniata</taxon>
        <taxon>Vertebrata</taxon>
        <taxon>Euteleostomi</taxon>
        <taxon>Coelacanthiformes</taxon>
        <taxon>Coelacanthidae</taxon>
        <taxon>Latimeria</taxon>
    </lineage>
</organism>
<keyword evidence="1" id="KW-0472">Membrane</keyword>
<evidence type="ECO:0000259" key="3">
    <source>
        <dbReference type="Pfam" id="PF14291"/>
    </source>
</evidence>